<reference evidence="3 4" key="1">
    <citation type="submission" date="2018-04" db="EMBL/GenBank/DDBJ databases">
        <title>Pedobacter chongqingensis sp. nov., isolated from a rottenly hemp rope.</title>
        <authorList>
            <person name="Cai Y."/>
        </authorList>
    </citation>
    <scope>NUCLEOTIDE SEQUENCE [LARGE SCALE GENOMIC DNA]</scope>
    <source>
        <strain evidence="3 4">FJ4-8</strain>
    </source>
</reference>
<keyword evidence="1" id="KW-1134">Transmembrane beta strand</keyword>
<dbReference type="Pfam" id="PF07715">
    <property type="entry name" value="Plug"/>
    <property type="match status" value="1"/>
</dbReference>
<dbReference type="SUPFAM" id="SSF49464">
    <property type="entry name" value="Carboxypeptidase regulatory domain-like"/>
    <property type="match status" value="1"/>
</dbReference>
<keyword evidence="1" id="KW-0998">Cell outer membrane</keyword>
<accession>A0A2U2PJ67</accession>
<dbReference type="Pfam" id="PF13715">
    <property type="entry name" value="CarbopepD_reg_2"/>
    <property type="match status" value="1"/>
</dbReference>
<protein>
    <submittedName>
        <fullName evidence="3">SusC/RagA family TonB-linked outer membrane protein</fullName>
    </submittedName>
</protein>
<keyword evidence="1" id="KW-0812">Transmembrane</keyword>
<evidence type="ECO:0000313" key="3">
    <source>
        <dbReference type="EMBL" id="PWG81312.1"/>
    </source>
</evidence>
<gene>
    <name evidence="3" type="ORF">DDR33_08045</name>
</gene>
<dbReference type="FunFam" id="2.170.130.10:FF:000003">
    <property type="entry name" value="SusC/RagA family TonB-linked outer membrane protein"/>
    <property type="match status" value="1"/>
</dbReference>
<dbReference type="InterPro" id="IPR008969">
    <property type="entry name" value="CarboxyPept-like_regulatory"/>
</dbReference>
<keyword evidence="4" id="KW-1185">Reference proteome</keyword>
<evidence type="ECO:0000313" key="4">
    <source>
        <dbReference type="Proteomes" id="UP000245647"/>
    </source>
</evidence>
<proteinExistence type="inferred from homology"/>
<dbReference type="InterPro" id="IPR012910">
    <property type="entry name" value="Plug_dom"/>
</dbReference>
<dbReference type="EMBL" id="QEAS01000005">
    <property type="protein sequence ID" value="PWG81312.1"/>
    <property type="molecule type" value="Genomic_DNA"/>
</dbReference>
<dbReference type="Proteomes" id="UP000245647">
    <property type="component" value="Unassembled WGS sequence"/>
</dbReference>
<dbReference type="InterPro" id="IPR023997">
    <property type="entry name" value="TonB-dep_OMP_SusC/RagA_CS"/>
</dbReference>
<dbReference type="NCBIfam" id="TIGR04057">
    <property type="entry name" value="SusC_RagA_signa"/>
    <property type="match status" value="1"/>
</dbReference>
<dbReference type="Gene3D" id="2.60.40.1120">
    <property type="entry name" value="Carboxypeptidase-like, regulatory domain"/>
    <property type="match status" value="1"/>
</dbReference>
<evidence type="ECO:0000259" key="2">
    <source>
        <dbReference type="Pfam" id="PF07715"/>
    </source>
</evidence>
<dbReference type="InterPro" id="IPR023996">
    <property type="entry name" value="TonB-dep_OMP_SusC/RagA"/>
</dbReference>
<dbReference type="PROSITE" id="PS52016">
    <property type="entry name" value="TONB_DEPENDENT_REC_3"/>
    <property type="match status" value="1"/>
</dbReference>
<sequence length="1046" mass="117275">MIMKNEKKQFQKITYLILLLLLSVFTINAQNRITLRGTVTDTNGQPIAGATVGVKGDNTRRTMTDQAGKFTLIVPNNNVTLHVSFISMVTKEVKVAGNTTLRIVLEDDVKLLKEVVVVGYGQQKRESVVGSITQTTGKVLERSGGVTNLGMALTGNLPGVVTSSTNGMPGNEDPQILIRGQSSWNNSSPLILVDGIERPLGSLDISSVESVSVLKDASATAVYGVRGANGVILVTTKRGVTGKAQIQIRSNMTVKEASKLPEKYDSYDALMIKNLVLEREALADLNAWSAYTPKERIDKYRNPTSVEDWDRYPNVDWVKELFKDRAMSYNTAANISGGSKFVNYFAGLDFTQEGDLFKTMANGRGYEAGFGYNRINIRSNLDFNLTKTTKFSTKLFGSNGVRKVPYEMGDNDVAYWSSAYRTSPDIFRARYSDGTYGYYATSAQDQPNAAFWLAYSGLEKRTNTQLTTDFILQQQLDVLTKGLSFRGSLSMDNTFQERRRGIDDRNNPAQRKYINPVTGLVTYEQKIDTGTQFDFNERISWGVANGEVNKDLTYRNTNYQFQLNYARTFGDHDLTAMGLFQRQRQARGGVFPSFREDWVFRATYNYKLKYFFESNGAYNGSEKFGPEKRFKFFPSLSAGWMISNENFLKSLGLVDILKLRGSWGKIGDDGIPSWLPRWPFRDAYAYSGNTQMGDIPANTPYTFYRITALGNPNLAWENVEKRNLGIDYGFLKGKISGSVDIFKDKRTDIIIGGSDRAIPSFYGFGGLAPTVNLGEVTSKGYEFELKLNHSFKNIRIWANTSLTHAVNITNFRDDPELTPAYRKQAGYAIGQTRTHVDHGFLESWDDVFGSTTRSSNNQNKLPGDYNIIDFNADGVIDVNDSAPYGYTPTPQNTYNASLGFEWKRLSLFVQFYGVNNVTRPVSFPNFQAKSNVVFVERPFFNLENGGGEVPLSRFTTNDPDGASGTRYLYDGSYWRLKNAEIAYNLPAKHINKLGLKNCRVYLNGNNLWLWTKMPDDREANFGSDPFGSGGSYPTMRRYNLGIDITL</sequence>
<dbReference type="Gene3D" id="2.170.130.10">
    <property type="entry name" value="TonB-dependent receptor, plug domain"/>
    <property type="match status" value="1"/>
</dbReference>
<dbReference type="InterPro" id="IPR039426">
    <property type="entry name" value="TonB-dep_rcpt-like"/>
</dbReference>
<comment type="caution">
    <text evidence="3">The sequence shown here is derived from an EMBL/GenBank/DDBJ whole genome shotgun (WGS) entry which is preliminary data.</text>
</comment>
<comment type="subcellular location">
    <subcellularLocation>
        <location evidence="1">Cell outer membrane</location>
        <topology evidence="1">Multi-pass membrane protein</topology>
    </subcellularLocation>
</comment>
<feature type="domain" description="TonB-dependent receptor plug" evidence="2">
    <location>
        <begin position="126"/>
        <end position="231"/>
    </location>
</feature>
<dbReference type="AlphaFoldDB" id="A0A2U2PJ67"/>
<comment type="similarity">
    <text evidence="1">Belongs to the TonB-dependent receptor family.</text>
</comment>
<dbReference type="GO" id="GO:0009279">
    <property type="term" value="C:cell outer membrane"/>
    <property type="evidence" value="ECO:0007669"/>
    <property type="project" value="UniProtKB-SubCell"/>
</dbReference>
<dbReference type="NCBIfam" id="TIGR04056">
    <property type="entry name" value="OMP_RagA_SusC"/>
    <property type="match status" value="1"/>
</dbReference>
<keyword evidence="1" id="KW-0472">Membrane</keyword>
<dbReference type="OrthoDB" id="9768177at2"/>
<organism evidence="3 4">
    <name type="scientific">Pararcticibacter amylolyticus</name>
    <dbReference type="NCBI Taxonomy" id="2173175"/>
    <lineage>
        <taxon>Bacteria</taxon>
        <taxon>Pseudomonadati</taxon>
        <taxon>Bacteroidota</taxon>
        <taxon>Sphingobacteriia</taxon>
        <taxon>Sphingobacteriales</taxon>
        <taxon>Sphingobacteriaceae</taxon>
        <taxon>Pararcticibacter</taxon>
    </lineage>
</organism>
<evidence type="ECO:0000256" key="1">
    <source>
        <dbReference type="PROSITE-ProRule" id="PRU01360"/>
    </source>
</evidence>
<keyword evidence="1" id="KW-0813">Transport</keyword>
<dbReference type="SUPFAM" id="SSF56935">
    <property type="entry name" value="Porins"/>
    <property type="match status" value="1"/>
</dbReference>
<name>A0A2U2PJ67_9SPHI</name>
<dbReference type="InterPro" id="IPR037066">
    <property type="entry name" value="Plug_dom_sf"/>
</dbReference>